<gene>
    <name evidence="3" type="ORF">C9374_007549</name>
</gene>
<sequence length="273" mass="31296">MYHSTYLEPKNNKPLNRIVAIAQADPNIDAPQTELPSVLSNLSIDGLRYLLRDHTEVKDMFQDYLQGKDNTQEAKLQLVRKITQQVCKHASAEERYLYPMLLEKLGQTEGQLIYRKNLLDDLIHKEMLRFLEQNEPKTELDWKVYDKCVRKFIQLEQEHMKEEEDDVFPLLRERMNDEELSTLEDCLKWAKEHAPTHPHPFEVMTNPMAQIVHPLTAHLDALLDAKQETTSMAQEGPSKSVPVAGSENVTYNPLTGANVASVGTSQGGDKMEE</sequence>
<protein>
    <recommendedName>
        <fullName evidence="2">Hemerythrin-like domain-containing protein</fullName>
    </recommendedName>
</protein>
<feature type="region of interest" description="Disordered" evidence="1">
    <location>
        <begin position="229"/>
        <end position="273"/>
    </location>
</feature>
<dbReference type="PANTHER" id="PTHR35585:SF1">
    <property type="entry name" value="HHE DOMAIN PROTEIN (AFU_ORTHOLOGUE AFUA_4G00730)"/>
    <property type="match status" value="1"/>
</dbReference>
<dbReference type="EMBL" id="PYSW02000029">
    <property type="protein sequence ID" value="KAG2379410.1"/>
    <property type="molecule type" value="Genomic_DNA"/>
</dbReference>
<reference evidence="3 4" key="1">
    <citation type="journal article" date="2018" name="BMC Genomics">
        <title>The genome of Naegleria lovaniensis, the basis for a comparative approach to unravel pathogenicity factors of the human pathogenic amoeba N. fowleri.</title>
        <authorList>
            <person name="Liechti N."/>
            <person name="Schurch N."/>
            <person name="Bruggmann R."/>
            <person name="Wittwer M."/>
        </authorList>
    </citation>
    <scope>NUCLEOTIDE SEQUENCE [LARGE SCALE GENOMIC DNA]</scope>
    <source>
        <strain evidence="3 4">ATCC 30569</strain>
    </source>
</reference>
<dbReference type="Gene3D" id="1.20.120.520">
    <property type="entry name" value="nmb1532 protein domain like"/>
    <property type="match status" value="1"/>
</dbReference>
<dbReference type="PANTHER" id="PTHR35585">
    <property type="entry name" value="HHE DOMAIN PROTEIN (AFU_ORTHOLOGUE AFUA_4G00730)"/>
    <property type="match status" value="1"/>
</dbReference>
<organism evidence="3 4">
    <name type="scientific">Naegleria lovaniensis</name>
    <name type="common">Amoeba</name>
    <dbReference type="NCBI Taxonomy" id="51637"/>
    <lineage>
        <taxon>Eukaryota</taxon>
        <taxon>Discoba</taxon>
        <taxon>Heterolobosea</taxon>
        <taxon>Tetramitia</taxon>
        <taxon>Eutetramitia</taxon>
        <taxon>Vahlkampfiidae</taxon>
        <taxon>Naegleria</taxon>
    </lineage>
</organism>
<proteinExistence type="predicted"/>
<accession>A0AA88GM94</accession>
<evidence type="ECO:0000259" key="2">
    <source>
        <dbReference type="Pfam" id="PF01814"/>
    </source>
</evidence>
<dbReference type="Proteomes" id="UP000816034">
    <property type="component" value="Unassembled WGS sequence"/>
</dbReference>
<dbReference type="InterPro" id="IPR012312">
    <property type="entry name" value="Hemerythrin-like"/>
</dbReference>
<dbReference type="GeneID" id="68100003"/>
<dbReference type="RefSeq" id="XP_044546672.1">
    <property type="nucleotide sequence ID" value="XM_044697526.1"/>
</dbReference>
<keyword evidence="4" id="KW-1185">Reference proteome</keyword>
<evidence type="ECO:0000313" key="3">
    <source>
        <dbReference type="EMBL" id="KAG2379410.1"/>
    </source>
</evidence>
<feature type="domain" description="Hemerythrin-like" evidence="2">
    <location>
        <begin position="46"/>
        <end position="171"/>
    </location>
</feature>
<dbReference type="Pfam" id="PF01814">
    <property type="entry name" value="Hemerythrin"/>
    <property type="match status" value="1"/>
</dbReference>
<comment type="caution">
    <text evidence="3">The sequence shown here is derived from an EMBL/GenBank/DDBJ whole genome shotgun (WGS) entry which is preliminary data.</text>
</comment>
<dbReference type="AlphaFoldDB" id="A0AA88GM94"/>
<evidence type="ECO:0000313" key="4">
    <source>
        <dbReference type="Proteomes" id="UP000816034"/>
    </source>
</evidence>
<name>A0AA88GM94_NAELO</name>
<evidence type="ECO:0000256" key="1">
    <source>
        <dbReference type="SAM" id="MobiDB-lite"/>
    </source>
</evidence>